<evidence type="ECO:0000256" key="4">
    <source>
        <dbReference type="ARBA" id="ARBA00022833"/>
    </source>
</evidence>
<accession>A0A510X7P8</accession>
<evidence type="ECO:0000256" key="3">
    <source>
        <dbReference type="ARBA" id="ARBA00022801"/>
    </source>
</evidence>
<sequence length="252" mass="26488">MRLRATLTAAALCSTTLLAGCETLSTDAMLQAGMTSLQAATLSDEEVRSMSDQACAQMDAEAPIASPDSVYGQRLATIAANLGDQIDGVPVDYQVYLIDEPNAWAMANGCVRVYSGLMDMMTDNEVEGVLGHELGHVALGHSKTTMQTAYAASAARGALASSSNATVAMLTDSQLGDLGEKFINAQFSQSQETAADNFSFDLLGERGIPREGLVTAFEKLASLDGGEGSILSSHPGSSDRAEHMRARLNAER</sequence>
<name>A0A510X7P8_9GAMM</name>
<comment type="caution">
    <text evidence="10">The sequence shown here is derived from an EMBL/GenBank/DDBJ whole genome shotgun (WGS) entry which is preliminary data.</text>
</comment>
<keyword evidence="4 6" id="KW-0862">Zinc</keyword>
<keyword evidence="8" id="KW-0732">Signal</keyword>
<organism evidence="10 11">
    <name type="scientific">Bisbaumannia pacifica</name>
    <dbReference type="NCBI Taxonomy" id="77098"/>
    <lineage>
        <taxon>Bacteria</taxon>
        <taxon>Pseudomonadati</taxon>
        <taxon>Pseudomonadota</taxon>
        <taxon>Gammaproteobacteria</taxon>
        <taxon>Oceanospirillales</taxon>
        <taxon>Halomonadaceae</taxon>
        <taxon>Bisbaumannia</taxon>
    </lineage>
</organism>
<dbReference type="OrthoDB" id="9810445at2"/>
<dbReference type="Gene3D" id="3.30.2010.10">
    <property type="entry name" value="Metalloproteases ('zincins'), catalytic domain"/>
    <property type="match status" value="1"/>
</dbReference>
<reference evidence="10 11" key="1">
    <citation type="submission" date="2019-07" db="EMBL/GenBank/DDBJ databases">
        <title>Whole genome shotgun sequence of Halomonas pacifica NBRC 102220.</title>
        <authorList>
            <person name="Hosoyama A."/>
            <person name="Uohara A."/>
            <person name="Ohji S."/>
            <person name="Ichikawa N."/>
        </authorList>
    </citation>
    <scope>NUCLEOTIDE SEQUENCE [LARGE SCALE GENOMIC DNA]</scope>
    <source>
        <strain evidence="10 11">NBRC 102220</strain>
    </source>
</reference>
<keyword evidence="5 6" id="KW-0482">Metalloprotease</keyword>
<keyword evidence="2" id="KW-0479">Metal-binding</keyword>
<dbReference type="EMBL" id="BJUK01000008">
    <property type="protein sequence ID" value="GEK46757.1"/>
    <property type="molecule type" value="Genomic_DNA"/>
</dbReference>
<dbReference type="Pfam" id="PF01435">
    <property type="entry name" value="Peptidase_M48"/>
    <property type="match status" value="1"/>
</dbReference>
<feature type="signal peptide" evidence="8">
    <location>
        <begin position="1"/>
        <end position="19"/>
    </location>
</feature>
<dbReference type="GO" id="GO:0004222">
    <property type="term" value="F:metalloendopeptidase activity"/>
    <property type="evidence" value="ECO:0007669"/>
    <property type="project" value="InterPro"/>
</dbReference>
<keyword evidence="1 6" id="KW-0645">Protease</keyword>
<proteinExistence type="inferred from homology"/>
<dbReference type="InterPro" id="IPR001915">
    <property type="entry name" value="Peptidase_M48"/>
</dbReference>
<comment type="cofactor">
    <cofactor evidence="6">
        <name>Zn(2+)</name>
        <dbReference type="ChEBI" id="CHEBI:29105"/>
    </cofactor>
    <text evidence="6">Binds 1 zinc ion per subunit.</text>
</comment>
<dbReference type="InterPro" id="IPR051156">
    <property type="entry name" value="Mito/Outer_Membr_Metalloprot"/>
</dbReference>
<dbReference type="AlphaFoldDB" id="A0A510X7P8"/>
<feature type="region of interest" description="Disordered" evidence="7">
    <location>
        <begin position="228"/>
        <end position="252"/>
    </location>
</feature>
<evidence type="ECO:0000256" key="8">
    <source>
        <dbReference type="SAM" id="SignalP"/>
    </source>
</evidence>
<dbReference type="PROSITE" id="PS51257">
    <property type="entry name" value="PROKAR_LIPOPROTEIN"/>
    <property type="match status" value="1"/>
</dbReference>
<evidence type="ECO:0000256" key="6">
    <source>
        <dbReference type="RuleBase" id="RU003983"/>
    </source>
</evidence>
<evidence type="ECO:0000256" key="1">
    <source>
        <dbReference type="ARBA" id="ARBA00022670"/>
    </source>
</evidence>
<dbReference type="Proteomes" id="UP000321275">
    <property type="component" value="Unassembled WGS sequence"/>
</dbReference>
<evidence type="ECO:0000313" key="11">
    <source>
        <dbReference type="Proteomes" id="UP000321275"/>
    </source>
</evidence>
<evidence type="ECO:0000256" key="5">
    <source>
        <dbReference type="ARBA" id="ARBA00023049"/>
    </source>
</evidence>
<dbReference type="RefSeq" id="WP_146802030.1">
    <property type="nucleotide sequence ID" value="NZ_BJUK01000008.1"/>
</dbReference>
<feature type="compositionally biased region" description="Basic and acidic residues" evidence="7">
    <location>
        <begin position="237"/>
        <end position="252"/>
    </location>
</feature>
<dbReference type="PANTHER" id="PTHR22726:SF8">
    <property type="entry name" value="METALLOPROTEASE YCAL"/>
    <property type="match status" value="1"/>
</dbReference>
<feature type="domain" description="Peptidase M48" evidence="9">
    <location>
        <begin position="92"/>
        <end position="247"/>
    </location>
</feature>
<evidence type="ECO:0000256" key="7">
    <source>
        <dbReference type="SAM" id="MobiDB-lite"/>
    </source>
</evidence>
<evidence type="ECO:0000256" key="2">
    <source>
        <dbReference type="ARBA" id="ARBA00022723"/>
    </source>
</evidence>
<dbReference type="PANTHER" id="PTHR22726">
    <property type="entry name" value="METALLOENDOPEPTIDASE OMA1"/>
    <property type="match status" value="1"/>
</dbReference>
<evidence type="ECO:0000313" key="10">
    <source>
        <dbReference type="EMBL" id="GEK46757.1"/>
    </source>
</evidence>
<keyword evidence="11" id="KW-1185">Reference proteome</keyword>
<protein>
    <recommendedName>
        <fullName evidence="9">Peptidase M48 domain-containing protein</fullName>
    </recommendedName>
</protein>
<dbReference type="GO" id="GO:0046872">
    <property type="term" value="F:metal ion binding"/>
    <property type="evidence" value="ECO:0007669"/>
    <property type="project" value="UniProtKB-KW"/>
</dbReference>
<gene>
    <name evidence="10" type="ORF">HPA02_10400</name>
</gene>
<keyword evidence="3 6" id="KW-0378">Hydrolase</keyword>
<evidence type="ECO:0000259" key="9">
    <source>
        <dbReference type="Pfam" id="PF01435"/>
    </source>
</evidence>
<dbReference type="GO" id="GO:0051603">
    <property type="term" value="P:proteolysis involved in protein catabolic process"/>
    <property type="evidence" value="ECO:0007669"/>
    <property type="project" value="TreeGrafter"/>
</dbReference>
<feature type="chain" id="PRO_5022155303" description="Peptidase M48 domain-containing protein" evidence="8">
    <location>
        <begin position="20"/>
        <end position="252"/>
    </location>
</feature>
<comment type="similarity">
    <text evidence="6">Belongs to the peptidase M48 family.</text>
</comment>
<dbReference type="GO" id="GO:0016020">
    <property type="term" value="C:membrane"/>
    <property type="evidence" value="ECO:0007669"/>
    <property type="project" value="TreeGrafter"/>
</dbReference>